<dbReference type="PATRIC" id="fig|1423808.3.peg.2162"/>
<dbReference type="GO" id="GO:0006508">
    <property type="term" value="P:proteolysis"/>
    <property type="evidence" value="ECO:0007669"/>
    <property type="project" value="UniProtKB-KW"/>
</dbReference>
<dbReference type="GO" id="GO:0031012">
    <property type="term" value="C:extracellular matrix"/>
    <property type="evidence" value="ECO:0007669"/>
    <property type="project" value="InterPro"/>
</dbReference>
<keyword evidence="8" id="KW-1185">Reference proteome</keyword>
<reference evidence="7 8" key="1">
    <citation type="journal article" date="2015" name="Genome Announc.">
        <title>Expanding the biotechnology potential of lactobacilli through comparative genomics of 213 strains and associated genera.</title>
        <authorList>
            <person name="Sun Z."/>
            <person name="Harris H.M."/>
            <person name="McCann A."/>
            <person name="Guo C."/>
            <person name="Argimon S."/>
            <person name="Zhang W."/>
            <person name="Yang X."/>
            <person name="Jeffery I.B."/>
            <person name="Cooney J.C."/>
            <person name="Kagawa T.F."/>
            <person name="Liu W."/>
            <person name="Song Y."/>
            <person name="Salvetti E."/>
            <person name="Wrobel A."/>
            <person name="Rasinkangas P."/>
            <person name="Parkhill J."/>
            <person name="Rea M.C."/>
            <person name="O'Sullivan O."/>
            <person name="Ritari J."/>
            <person name="Douillard F.P."/>
            <person name="Paul Ross R."/>
            <person name="Yang R."/>
            <person name="Briner A.E."/>
            <person name="Felis G.E."/>
            <person name="de Vos W.M."/>
            <person name="Barrangou R."/>
            <person name="Klaenhammer T.R."/>
            <person name="Caufield P.W."/>
            <person name="Cui Y."/>
            <person name="Zhang H."/>
            <person name="O'Toole P.W."/>
        </authorList>
    </citation>
    <scope>NUCLEOTIDE SEQUENCE [LARGE SCALE GENOMIC DNA]</scope>
    <source>
        <strain evidence="7 8">DSM 19904</strain>
    </source>
</reference>
<keyword evidence="5" id="KW-0732">Signal</keyword>
<dbReference type="InterPro" id="IPR024079">
    <property type="entry name" value="MetalloPept_cat_dom_sf"/>
</dbReference>
<dbReference type="Pfam" id="PF00413">
    <property type="entry name" value="Peptidase_M10"/>
    <property type="match status" value="1"/>
</dbReference>
<dbReference type="AlphaFoldDB" id="A0A0R1LAY3"/>
<feature type="chain" id="PRO_5006407201" evidence="5">
    <location>
        <begin position="22"/>
        <end position="280"/>
    </location>
</feature>
<feature type="signal peptide" evidence="5">
    <location>
        <begin position="1"/>
        <end position="21"/>
    </location>
</feature>
<organism evidence="7 8">
    <name type="scientific">Lentilactobacillus sunkii DSM 19904</name>
    <dbReference type="NCBI Taxonomy" id="1423808"/>
    <lineage>
        <taxon>Bacteria</taxon>
        <taxon>Bacillati</taxon>
        <taxon>Bacillota</taxon>
        <taxon>Bacilli</taxon>
        <taxon>Lactobacillales</taxon>
        <taxon>Lactobacillaceae</taxon>
        <taxon>Lentilactobacillus</taxon>
    </lineage>
</organism>
<keyword evidence="1" id="KW-0645">Protease</keyword>
<dbReference type="InterPro" id="IPR006026">
    <property type="entry name" value="Peptidase_Metallo"/>
</dbReference>
<dbReference type="GO" id="GO:0008270">
    <property type="term" value="F:zinc ion binding"/>
    <property type="evidence" value="ECO:0007669"/>
    <property type="project" value="InterPro"/>
</dbReference>
<proteinExistence type="predicted"/>
<dbReference type="SUPFAM" id="SSF55486">
    <property type="entry name" value="Metalloproteases ('zincins'), catalytic domain"/>
    <property type="match status" value="1"/>
</dbReference>
<evidence type="ECO:0000256" key="1">
    <source>
        <dbReference type="ARBA" id="ARBA00022670"/>
    </source>
</evidence>
<evidence type="ECO:0000256" key="2">
    <source>
        <dbReference type="ARBA" id="ARBA00022723"/>
    </source>
</evidence>
<evidence type="ECO:0000256" key="5">
    <source>
        <dbReference type="SAM" id="SignalP"/>
    </source>
</evidence>
<dbReference type="SMART" id="SM00235">
    <property type="entry name" value="ZnMc"/>
    <property type="match status" value="1"/>
</dbReference>
<gene>
    <name evidence="7" type="ORF">FD17_GL002134</name>
</gene>
<protein>
    <submittedName>
        <fullName evidence="7">Peptidase M10A and M12B matrixin and adamalysin</fullName>
    </submittedName>
</protein>
<dbReference type="InterPro" id="IPR001818">
    <property type="entry name" value="Pept_M10_metallopeptidase"/>
</dbReference>
<keyword evidence="4" id="KW-0862">Zinc</keyword>
<sequence>MGVIMKKRSFILVAVASIAFALSVPITLDTPTTSVTYAKSTKRIAGKTVAKAIKSTPDLNPTSSVRKYPAYIYDKYWKVFDRWYNVQPMSEPGTFNSKHTAKVYVANKALKSYTYTAMQNWNKALKVKAFKLGTKSNHTITVGFKNAGTGEGSWDGYYITSKLFINYNFFDNANYMPAAYKAITGKAMPSADKPNSAEYQSIYDTYWKSVVTHELGHSLGLDHTPYSNDIMEADSGTRSGDAKYTWNSTKVVNDDYAIFEDKLSSRDINRAKLTKVLGYW</sequence>
<evidence type="ECO:0000313" key="8">
    <source>
        <dbReference type="Proteomes" id="UP000051581"/>
    </source>
</evidence>
<keyword evidence="2" id="KW-0479">Metal-binding</keyword>
<dbReference type="EMBL" id="AZEA01000005">
    <property type="protein sequence ID" value="KRK88871.1"/>
    <property type="molecule type" value="Genomic_DNA"/>
</dbReference>
<evidence type="ECO:0000313" key="7">
    <source>
        <dbReference type="EMBL" id="KRK88871.1"/>
    </source>
</evidence>
<dbReference type="Proteomes" id="UP000051581">
    <property type="component" value="Unassembled WGS sequence"/>
</dbReference>
<keyword evidence="3" id="KW-0378">Hydrolase</keyword>
<evidence type="ECO:0000256" key="3">
    <source>
        <dbReference type="ARBA" id="ARBA00022801"/>
    </source>
</evidence>
<comment type="caution">
    <text evidence="7">The sequence shown here is derived from an EMBL/GenBank/DDBJ whole genome shotgun (WGS) entry which is preliminary data.</text>
</comment>
<accession>A0A0R1LAY3</accession>
<evidence type="ECO:0000259" key="6">
    <source>
        <dbReference type="SMART" id="SM00235"/>
    </source>
</evidence>
<name>A0A0R1LAY3_9LACO</name>
<dbReference type="GO" id="GO:0004222">
    <property type="term" value="F:metalloendopeptidase activity"/>
    <property type="evidence" value="ECO:0007669"/>
    <property type="project" value="InterPro"/>
</dbReference>
<dbReference type="Gene3D" id="3.40.390.10">
    <property type="entry name" value="Collagenase (Catalytic Domain)"/>
    <property type="match status" value="1"/>
</dbReference>
<feature type="domain" description="Peptidase metallopeptidase" evidence="6">
    <location>
        <begin position="91"/>
        <end position="258"/>
    </location>
</feature>
<evidence type="ECO:0000256" key="4">
    <source>
        <dbReference type="ARBA" id="ARBA00022833"/>
    </source>
</evidence>